<dbReference type="RefSeq" id="YP_007501036.1">
    <property type="nucleotide sequence ID" value="NC_020415.1"/>
</dbReference>
<reference evidence="1 2" key="1">
    <citation type="journal article" date="2013" name="Arch. Virol.">
        <title>Complete nucleotide sequence of Rosa rugosa leaf distortion virus, a new member of the family Tombusviridae.</title>
        <authorList>
            <person name="Mollov D."/>
            <person name="Lockhart B."/>
            <person name="Zlesak D.C."/>
        </authorList>
    </citation>
    <scope>NUCLEOTIDE SEQUENCE [LARGE SCALE GENOMIC DNA]</scope>
    <source>
        <strain evidence="1">MN-3</strain>
    </source>
</reference>
<proteinExistence type="predicted"/>
<dbReference type="KEGG" id="vg:14675234"/>
<sequence>MATIMLSGWISTGVNTLLSLKSRDIVFTSRLGSARISKLLWKMHIRSWSLYSNSPHLETKSTFLNGQSTTQS</sequence>
<evidence type="ECO:0000313" key="1">
    <source>
        <dbReference type="EMBL" id="AGF70695.1"/>
    </source>
</evidence>
<organism evidence="1 2">
    <name type="scientific">Rosa rugosa leaf distortion virus</name>
    <dbReference type="NCBI Taxonomy" id="535898"/>
    <lineage>
        <taxon>Viruses</taxon>
        <taxon>Riboviria</taxon>
        <taxon>Orthornavirae</taxon>
        <taxon>Kitrinoviricota</taxon>
        <taxon>Tolucaviricetes</taxon>
        <taxon>Tolivirales</taxon>
        <taxon>Tombusviridae</taxon>
        <taxon>Procedovirinae</taxon>
        <taxon>Pelarspovirus</taxon>
        <taxon>Pelarspovirus rosae</taxon>
    </lineage>
</organism>
<dbReference type="Proteomes" id="UP000203089">
    <property type="component" value="Segment"/>
</dbReference>
<protein>
    <submittedName>
        <fullName evidence="1">Putative 8 kDa protein</fullName>
    </submittedName>
</protein>
<evidence type="ECO:0000313" key="2">
    <source>
        <dbReference type="Proteomes" id="UP000203089"/>
    </source>
</evidence>
<accession>M1NGZ8</accession>
<keyword evidence="2" id="KW-1185">Reference proteome</keyword>
<dbReference type="GeneID" id="14675234"/>
<dbReference type="EMBL" id="KC166238">
    <property type="protein sequence ID" value="AGF70695.1"/>
    <property type="molecule type" value="Genomic_RNA"/>
</dbReference>
<name>M1NGZ8_9TOMB</name>